<sequence length="74" mass="8311">MPISESKESQAQQTQQASSWKIQRANHHFQLCVVAFSGAGRHLGALSRHTATFPHLEKSFQKITILKKNSPIQI</sequence>
<name>A0A6C0BLL7_9ZZZZ</name>
<proteinExistence type="predicted"/>
<organism evidence="1">
    <name type="scientific">viral metagenome</name>
    <dbReference type="NCBI Taxonomy" id="1070528"/>
    <lineage>
        <taxon>unclassified sequences</taxon>
        <taxon>metagenomes</taxon>
        <taxon>organismal metagenomes</taxon>
    </lineage>
</organism>
<accession>A0A6C0BLL7</accession>
<dbReference type="AlphaFoldDB" id="A0A6C0BLL7"/>
<evidence type="ECO:0000313" key="1">
    <source>
        <dbReference type="EMBL" id="QHS93265.1"/>
    </source>
</evidence>
<reference evidence="1" key="1">
    <citation type="journal article" date="2020" name="Nature">
        <title>Giant virus diversity and host interactions through global metagenomics.</title>
        <authorList>
            <person name="Schulz F."/>
            <person name="Roux S."/>
            <person name="Paez-Espino D."/>
            <person name="Jungbluth S."/>
            <person name="Walsh D.A."/>
            <person name="Denef V.J."/>
            <person name="McMahon K.D."/>
            <person name="Konstantinidis K.T."/>
            <person name="Eloe-Fadrosh E.A."/>
            <person name="Kyrpides N.C."/>
            <person name="Woyke T."/>
        </authorList>
    </citation>
    <scope>NUCLEOTIDE SEQUENCE</scope>
    <source>
        <strain evidence="1">GVMAG-M-3300017989-17</strain>
    </source>
</reference>
<protein>
    <submittedName>
        <fullName evidence="1">Uncharacterized protein</fullName>
    </submittedName>
</protein>
<dbReference type="EMBL" id="MN739201">
    <property type="protein sequence ID" value="QHS93265.1"/>
    <property type="molecule type" value="Genomic_DNA"/>
</dbReference>